<dbReference type="Proteomes" id="UP001434883">
    <property type="component" value="Unassembled WGS sequence"/>
</dbReference>
<protein>
    <submittedName>
        <fullName evidence="1">Uncharacterized protein</fullName>
    </submittedName>
</protein>
<sequence length="133" mass="15036">MKSLVQNASIYLQLGLIVLPRFVKGLLQVLQRHTRTRLSKVQRGQFEDRDICGVGKPLEAQHSAHNSQPECSSVYFYQIYSFKGEFLSLLPWSFLTLLITGTGTGAGGDLKMDRDMLTMQSLPEESSRKTRKD</sequence>
<proteinExistence type="predicted"/>
<gene>
    <name evidence="1" type="ORF">XENOCAPTIV_006649</name>
</gene>
<comment type="caution">
    <text evidence="1">The sequence shown here is derived from an EMBL/GenBank/DDBJ whole genome shotgun (WGS) entry which is preliminary data.</text>
</comment>
<reference evidence="1 2" key="1">
    <citation type="submission" date="2021-06" db="EMBL/GenBank/DDBJ databases">
        <authorList>
            <person name="Palmer J.M."/>
        </authorList>
    </citation>
    <scope>NUCLEOTIDE SEQUENCE [LARGE SCALE GENOMIC DNA]</scope>
    <source>
        <strain evidence="1 2">XC_2019</strain>
        <tissue evidence="1">Muscle</tissue>
    </source>
</reference>
<dbReference type="EMBL" id="JAHRIN010043750">
    <property type="protein sequence ID" value="MEQ2207063.1"/>
    <property type="molecule type" value="Genomic_DNA"/>
</dbReference>
<keyword evidence="2" id="KW-1185">Reference proteome</keyword>
<accession>A0ABV0RFX9</accession>
<evidence type="ECO:0000313" key="1">
    <source>
        <dbReference type="EMBL" id="MEQ2207063.1"/>
    </source>
</evidence>
<name>A0ABV0RFX9_9TELE</name>
<evidence type="ECO:0000313" key="2">
    <source>
        <dbReference type="Proteomes" id="UP001434883"/>
    </source>
</evidence>
<organism evidence="1 2">
    <name type="scientific">Xenoophorus captivus</name>
    <dbReference type="NCBI Taxonomy" id="1517983"/>
    <lineage>
        <taxon>Eukaryota</taxon>
        <taxon>Metazoa</taxon>
        <taxon>Chordata</taxon>
        <taxon>Craniata</taxon>
        <taxon>Vertebrata</taxon>
        <taxon>Euteleostomi</taxon>
        <taxon>Actinopterygii</taxon>
        <taxon>Neopterygii</taxon>
        <taxon>Teleostei</taxon>
        <taxon>Neoteleostei</taxon>
        <taxon>Acanthomorphata</taxon>
        <taxon>Ovalentaria</taxon>
        <taxon>Atherinomorphae</taxon>
        <taxon>Cyprinodontiformes</taxon>
        <taxon>Goodeidae</taxon>
        <taxon>Xenoophorus</taxon>
    </lineage>
</organism>